<dbReference type="Pfam" id="PF14566">
    <property type="entry name" value="PTPlike_phytase"/>
    <property type="match status" value="1"/>
</dbReference>
<dbReference type="CDD" id="cd14496">
    <property type="entry name" value="PTP_paladin"/>
    <property type="match status" value="1"/>
</dbReference>
<organism evidence="1 2">
    <name type="scientific">Stylosanthes scabra</name>
    <dbReference type="NCBI Taxonomy" id="79078"/>
    <lineage>
        <taxon>Eukaryota</taxon>
        <taxon>Viridiplantae</taxon>
        <taxon>Streptophyta</taxon>
        <taxon>Embryophyta</taxon>
        <taxon>Tracheophyta</taxon>
        <taxon>Spermatophyta</taxon>
        <taxon>Magnoliopsida</taxon>
        <taxon>eudicotyledons</taxon>
        <taxon>Gunneridae</taxon>
        <taxon>Pentapetalae</taxon>
        <taxon>rosids</taxon>
        <taxon>fabids</taxon>
        <taxon>Fabales</taxon>
        <taxon>Fabaceae</taxon>
        <taxon>Papilionoideae</taxon>
        <taxon>50 kb inversion clade</taxon>
        <taxon>dalbergioids sensu lato</taxon>
        <taxon>Dalbergieae</taxon>
        <taxon>Pterocarpus clade</taxon>
        <taxon>Stylosanthes</taxon>
    </lineage>
</organism>
<dbReference type="PANTHER" id="PTHR23339">
    <property type="entry name" value="TYROSINE SPECIFIC PROTEIN PHOSPHATASE AND DUAL SPECIFICITY PROTEIN PHOSPHATASE"/>
    <property type="match status" value="1"/>
</dbReference>
<evidence type="ECO:0008006" key="3">
    <source>
        <dbReference type="Google" id="ProtNLM"/>
    </source>
</evidence>
<protein>
    <recommendedName>
        <fullName evidence="3">Paladin</fullName>
    </recommendedName>
</protein>
<evidence type="ECO:0000313" key="1">
    <source>
        <dbReference type="EMBL" id="MED6109872.1"/>
    </source>
</evidence>
<dbReference type="InterPro" id="IPR029021">
    <property type="entry name" value="Prot-tyrosine_phosphatase-like"/>
</dbReference>
<keyword evidence="2" id="KW-1185">Reference proteome</keyword>
<sequence>MSIPKEPEQVMKMRGGSVLGKKTILKSDHFPGCQNKRLSPQIEGAPNYRQADSLHVHGVAIPTIDGIRNVLKHIGAQKQANRAHVLWISLREEPLVYINGRPFVLREVERPFSNLEYTGINRERVEQMEARLKQDILLEAARYGNKILVTDELPDGQMVDQWEPVSCNSVKTPLEVYQELQVEGYLVDYERVPITDEKSPKEQDFDILVHKVSQADVNTDIIFNCQMGRGRTTTGMVIATLVYLNRIGASGIPRTNSIGRISQSMANIADHLPNSEEAIRRGEYGVIRSLIRVLEGGLEGKRQVDKVIDRCASMQNLREAIATYRNSILRQPDEMKREASLSFFVEYLERYYFLICFAVYIHSERGTLEFSAAGHSSFAEWMRARPELYSILRRFTF</sequence>
<evidence type="ECO:0000313" key="2">
    <source>
        <dbReference type="Proteomes" id="UP001341840"/>
    </source>
</evidence>
<dbReference type="EMBL" id="JASCZI010000189">
    <property type="protein sequence ID" value="MED6109872.1"/>
    <property type="molecule type" value="Genomic_DNA"/>
</dbReference>
<dbReference type="SUPFAM" id="SSF52799">
    <property type="entry name" value="(Phosphotyrosine protein) phosphatases II"/>
    <property type="match status" value="1"/>
</dbReference>
<dbReference type="Gene3D" id="3.90.190.10">
    <property type="entry name" value="Protein tyrosine phosphatase superfamily"/>
    <property type="match status" value="1"/>
</dbReference>
<reference evidence="1 2" key="1">
    <citation type="journal article" date="2023" name="Plants (Basel)">
        <title>Bridging the Gap: Combining Genomics and Transcriptomics Approaches to Understand Stylosanthes scabra, an Orphan Legume from the Brazilian Caatinga.</title>
        <authorList>
            <person name="Ferreira-Neto J.R.C."/>
            <person name="da Silva M.D."/>
            <person name="Binneck E."/>
            <person name="de Melo N.F."/>
            <person name="da Silva R.H."/>
            <person name="de Melo A.L.T.M."/>
            <person name="Pandolfi V."/>
            <person name="Bustamante F.O."/>
            <person name="Brasileiro-Vidal A.C."/>
            <person name="Benko-Iseppon A.M."/>
        </authorList>
    </citation>
    <scope>NUCLEOTIDE SEQUENCE [LARGE SCALE GENOMIC DNA]</scope>
    <source>
        <tissue evidence="1">Leaves</tissue>
    </source>
</reference>
<accession>A0ABU6QEB9</accession>
<gene>
    <name evidence="1" type="ORF">PIB30_037529</name>
</gene>
<dbReference type="Proteomes" id="UP001341840">
    <property type="component" value="Unassembled WGS sequence"/>
</dbReference>
<dbReference type="InterPro" id="IPR050561">
    <property type="entry name" value="PTP"/>
</dbReference>
<proteinExistence type="predicted"/>
<dbReference type="SMART" id="SM01301">
    <property type="entry name" value="PTPlike_phytase"/>
    <property type="match status" value="1"/>
</dbReference>
<comment type="caution">
    <text evidence="1">The sequence shown here is derived from an EMBL/GenBank/DDBJ whole genome shotgun (WGS) entry which is preliminary data.</text>
</comment>
<name>A0ABU6QEB9_9FABA</name>